<name>A0A815XGA3_9BILA</name>
<dbReference type="Proteomes" id="UP000681722">
    <property type="component" value="Unassembled WGS sequence"/>
</dbReference>
<dbReference type="EMBL" id="CAJNOQ010027884">
    <property type="protein sequence ID" value="CAF1557104.1"/>
    <property type="molecule type" value="Genomic_DNA"/>
</dbReference>
<dbReference type="EMBL" id="CAJOBC010093605">
    <property type="protein sequence ID" value="CAF4418324.1"/>
    <property type="molecule type" value="Genomic_DNA"/>
</dbReference>
<evidence type="ECO:0000313" key="2">
    <source>
        <dbReference type="EMBL" id="CAF4418324.1"/>
    </source>
</evidence>
<dbReference type="Proteomes" id="UP000663829">
    <property type="component" value="Unassembled WGS sequence"/>
</dbReference>
<comment type="caution">
    <text evidence="1">The sequence shown here is derived from an EMBL/GenBank/DDBJ whole genome shotgun (WGS) entry which is preliminary data.</text>
</comment>
<reference evidence="1" key="1">
    <citation type="submission" date="2021-02" db="EMBL/GenBank/DDBJ databases">
        <authorList>
            <person name="Nowell W R."/>
        </authorList>
    </citation>
    <scope>NUCLEOTIDE SEQUENCE</scope>
</reference>
<sequence length="99" mass="11349">THQTVSAYVKISRKPHFARLLIIRTLQAGIAPATNRYRLSLVYNVSVKRQKAQFCSKILLPVLNEKYVHNVCLALTSCYKDIKGPTKLIIPLDYEYKSK</sequence>
<feature type="non-terminal residue" evidence="1">
    <location>
        <position position="1"/>
    </location>
</feature>
<evidence type="ECO:0000313" key="1">
    <source>
        <dbReference type="EMBL" id="CAF1557104.1"/>
    </source>
</evidence>
<organism evidence="1 3">
    <name type="scientific">Didymodactylos carnosus</name>
    <dbReference type="NCBI Taxonomy" id="1234261"/>
    <lineage>
        <taxon>Eukaryota</taxon>
        <taxon>Metazoa</taxon>
        <taxon>Spiralia</taxon>
        <taxon>Gnathifera</taxon>
        <taxon>Rotifera</taxon>
        <taxon>Eurotatoria</taxon>
        <taxon>Bdelloidea</taxon>
        <taxon>Philodinida</taxon>
        <taxon>Philodinidae</taxon>
        <taxon>Didymodactylos</taxon>
    </lineage>
</organism>
<keyword evidence="3" id="KW-1185">Reference proteome</keyword>
<proteinExistence type="predicted"/>
<protein>
    <submittedName>
        <fullName evidence="1">Uncharacterized protein</fullName>
    </submittedName>
</protein>
<gene>
    <name evidence="1" type="ORF">GPM918_LOCUS39543</name>
    <name evidence="2" type="ORF">SRO942_LOCUS40424</name>
</gene>
<evidence type="ECO:0000313" key="3">
    <source>
        <dbReference type="Proteomes" id="UP000663829"/>
    </source>
</evidence>
<dbReference type="AlphaFoldDB" id="A0A815XGA3"/>
<accession>A0A815XGA3</accession>